<evidence type="ECO:0000313" key="2">
    <source>
        <dbReference type="Proteomes" id="UP000295509"/>
    </source>
</evidence>
<accession>A0A4R8LSW8</accession>
<name>A0A4R8LSW8_9BURK</name>
<evidence type="ECO:0008006" key="3">
    <source>
        <dbReference type="Google" id="ProtNLM"/>
    </source>
</evidence>
<dbReference type="Proteomes" id="UP000295509">
    <property type="component" value="Unassembled WGS sequence"/>
</dbReference>
<dbReference type="AlphaFoldDB" id="A0A4R8LSW8"/>
<keyword evidence="2" id="KW-1185">Reference proteome</keyword>
<sequence>MSLSATGPLRVSIPVNHSIDGIFFRGYIFMNWDVEYTDTFGDWWADLSESEQESVAASVRLLEAHGPYLRHPHSSQVKGSSYGNMRELRVQHDGRPLRVLYAFDPTRTAILLMGGDKTGDARWYERNVPGADALYREHLAQSNLEEVEHGQEIC</sequence>
<dbReference type="EMBL" id="SORE01000010">
    <property type="protein sequence ID" value="TDY49865.1"/>
    <property type="molecule type" value="Genomic_DNA"/>
</dbReference>
<dbReference type="InterPro" id="IPR009241">
    <property type="entry name" value="HigB-like"/>
</dbReference>
<proteinExistence type="predicted"/>
<comment type="caution">
    <text evidence="1">The sequence shown here is derived from an EMBL/GenBank/DDBJ whole genome shotgun (WGS) entry which is preliminary data.</text>
</comment>
<reference evidence="1 2" key="1">
    <citation type="submission" date="2019-03" db="EMBL/GenBank/DDBJ databases">
        <title>Genomic Encyclopedia of Type Strains, Phase III (KMG-III): the genomes of soil and plant-associated and newly described type strains.</title>
        <authorList>
            <person name="Whitman W."/>
        </authorList>
    </citation>
    <scope>NUCLEOTIDE SEQUENCE [LARGE SCALE GENOMIC DNA]</scope>
    <source>
        <strain evidence="1 2">LMG 29544</strain>
    </source>
</reference>
<organism evidence="1 2">
    <name type="scientific">Paraburkholderia rhizosphaerae</name>
    <dbReference type="NCBI Taxonomy" id="480658"/>
    <lineage>
        <taxon>Bacteria</taxon>
        <taxon>Pseudomonadati</taxon>
        <taxon>Pseudomonadota</taxon>
        <taxon>Betaproteobacteria</taxon>
        <taxon>Burkholderiales</taxon>
        <taxon>Burkholderiaceae</taxon>
        <taxon>Paraburkholderia</taxon>
    </lineage>
</organism>
<dbReference type="Pfam" id="PF05973">
    <property type="entry name" value="Gp49"/>
    <property type="match status" value="1"/>
</dbReference>
<protein>
    <recommendedName>
        <fullName evidence="3">Addiction module toxin RelE</fullName>
    </recommendedName>
</protein>
<gene>
    <name evidence="1" type="ORF">BX592_110118</name>
</gene>
<evidence type="ECO:0000313" key="1">
    <source>
        <dbReference type="EMBL" id="TDY49865.1"/>
    </source>
</evidence>